<gene>
    <name evidence="2" type="ORF">GWC95_07220</name>
</gene>
<dbReference type="RefSeq" id="WP_161818016.1">
    <property type="nucleotide sequence ID" value="NZ_JAACJS010000011.1"/>
</dbReference>
<dbReference type="InterPro" id="IPR043144">
    <property type="entry name" value="Mal/L-sulf/L-lact_DH-like_ah"/>
</dbReference>
<evidence type="ECO:0000313" key="3">
    <source>
        <dbReference type="Proteomes" id="UP000753802"/>
    </source>
</evidence>
<evidence type="ECO:0000313" key="2">
    <source>
        <dbReference type="EMBL" id="NCI49706.1"/>
    </source>
</evidence>
<dbReference type="PANTHER" id="PTHR11091:SF3">
    <property type="entry name" value="2,3-DIKETO-L-GULONATE REDUCTASE"/>
    <property type="match status" value="1"/>
</dbReference>
<dbReference type="Gene3D" id="3.30.1370.60">
    <property type="entry name" value="Hypothetical oxidoreductase yiak, domain 2"/>
    <property type="match status" value="1"/>
</dbReference>
<keyword evidence="1 2" id="KW-0560">Oxidoreductase</keyword>
<dbReference type="EC" id="1.1.1.130" evidence="2"/>
<dbReference type="InterPro" id="IPR003767">
    <property type="entry name" value="Malate/L-lactate_DH-like"/>
</dbReference>
<accession>A0ABW9ZRI1</accession>
<dbReference type="InterPro" id="IPR036111">
    <property type="entry name" value="Mal/L-sulfo/L-lacto_DH-like_sf"/>
</dbReference>
<sequence>MENTNIIVSMQEMEERFTTILLKEGFTEAKAKRCAGLFTMNSIDGVYTHGVNRFPRFVRYVREGFVQKDAAPTLQHAFGSLEQWNGNLGPGPLNAEHATQSAMRLAKQHGIGCVALSNTNHWMRAGAYAWQAAKQGFVFIAWTNTIANMPAWGALNAKLGNNPLVLALPFGEEAIVLDMAMSQYSLGSMELAAMKHEKLPVDAGFDKEGKLTNDPAAILETRRLLPTGYWKGSGLALLLDILAAVLSGGLSTADISKKNVEYGLSQVFVAIDLSKLPNHSSIAGVVENIIADYHSSVPADEAKKITYPGERVLQTRRRNLENGIPVQQKVWKIILGLCDGSTDLATIKYI</sequence>
<dbReference type="SUPFAM" id="SSF89733">
    <property type="entry name" value="L-sulfolactate dehydrogenase-like"/>
    <property type="match status" value="1"/>
</dbReference>
<dbReference type="Proteomes" id="UP000753802">
    <property type="component" value="Unassembled WGS sequence"/>
</dbReference>
<dbReference type="PANTHER" id="PTHR11091">
    <property type="entry name" value="OXIDOREDUCTASE-RELATED"/>
    <property type="match status" value="1"/>
</dbReference>
<dbReference type="NCBIfam" id="NF009750">
    <property type="entry name" value="PRK13260.1"/>
    <property type="match status" value="1"/>
</dbReference>
<dbReference type="EMBL" id="JAACJS010000011">
    <property type="protein sequence ID" value="NCI49706.1"/>
    <property type="molecule type" value="Genomic_DNA"/>
</dbReference>
<comment type="caution">
    <text evidence="2">The sequence shown here is derived from an EMBL/GenBank/DDBJ whole genome shotgun (WGS) entry which is preliminary data.</text>
</comment>
<dbReference type="GO" id="GO:0047559">
    <property type="term" value="F:3-dehydro-L-gulonate 2-dehydrogenase activity"/>
    <property type="evidence" value="ECO:0007669"/>
    <property type="project" value="UniProtKB-EC"/>
</dbReference>
<evidence type="ECO:0000256" key="1">
    <source>
        <dbReference type="ARBA" id="ARBA00023002"/>
    </source>
</evidence>
<dbReference type="Pfam" id="PF02615">
    <property type="entry name" value="Ldh_2"/>
    <property type="match status" value="1"/>
</dbReference>
<protein>
    <submittedName>
        <fullName evidence="2">3-dehydro-L-gulonate 2-dehydrogenase</fullName>
        <ecNumber evidence="2">1.1.1.130</ecNumber>
    </submittedName>
</protein>
<organism evidence="2 3">
    <name type="scientific">Sediminibacterium roseum</name>
    <dbReference type="NCBI Taxonomy" id="1978412"/>
    <lineage>
        <taxon>Bacteria</taxon>
        <taxon>Pseudomonadati</taxon>
        <taxon>Bacteroidota</taxon>
        <taxon>Chitinophagia</taxon>
        <taxon>Chitinophagales</taxon>
        <taxon>Chitinophagaceae</taxon>
        <taxon>Sediminibacterium</taxon>
    </lineage>
</organism>
<proteinExistence type="predicted"/>
<dbReference type="Gene3D" id="1.10.1530.10">
    <property type="match status" value="1"/>
</dbReference>
<reference evidence="2 3" key="1">
    <citation type="submission" date="2020-01" db="EMBL/GenBank/DDBJ databases">
        <title>Genome analysis.</title>
        <authorList>
            <person name="Wu S."/>
            <person name="Wang G."/>
        </authorList>
    </citation>
    <scope>NUCLEOTIDE SEQUENCE [LARGE SCALE GENOMIC DNA]</scope>
    <source>
        <strain evidence="2 3">SYL130</strain>
    </source>
</reference>
<name>A0ABW9ZRI1_9BACT</name>
<keyword evidence="3" id="KW-1185">Reference proteome</keyword>
<dbReference type="InterPro" id="IPR043143">
    <property type="entry name" value="Mal/L-sulf/L-lact_DH-like_NADP"/>
</dbReference>